<proteinExistence type="predicted"/>
<reference evidence="1" key="1">
    <citation type="submission" date="2022-05" db="EMBL/GenBank/DDBJ databases">
        <authorList>
            <person name="Okamura Y."/>
        </authorList>
    </citation>
    <scope>NUCLEOTIDE SEQUENCE</scope>
</reference>
<dbReference type="Proteomes" id="UP001152562">
    <property type="component" value="Unassembled WGS sequence"/>
</dbReference>
<organism evidence="1 2">
    <name type="scientific">Pieris brassicae</name>
    <name type="common">White butterfly</name>
    <name type="synonym">Large white butterfly</name>
    <dbReference type="NCBI Taxonomy" id="7116"/>
    <lineage>
        <taxon>Eukaryota</taxon>
        <taxon>Metazoa</taxon>
        <taxon>Ecdysozoa</taxon>
        <taxon>Arthropoda</taxon>
        <taxon>Hexapoda</taxon>
        <taxon>Insecta</taxon>
        <taxon>Pterygota</taxon>
        <taxon>Neoptera</taxon>
        <taxon>Endopterygota</taxon>
        <taxon>Lepidoptera</taxon>
        <taxon>Glossata</taxon>
        <taxon>Ditrysia</taxon>
        <taxon>Papilionoidea</taxon>
        <taxon>Pieridae</taxon>
        <taxon>Pierinae</taxon>
        <taxon>Pieris</taxon>
    </lineage>
</organism>
<dbReference type="EMBL" id="CALOZG010000086">
    <property type="protein sequence ID" value="CAH4038091.1"/>
    <property type="molecule type" value="Genomic_DNA"/>
</dbReference>
<accession>A0A9P0XKW3</accession>
<name>A0A9P0XKW3_PIEBR</name>
<gene>
    <name evidence="1" type="ORF">PIBRA_LOCUS13693</name>
</gene>
<keyword evidence="2" id="KW-1185">Reference proteome</keyword>
<comment type="caution">
    <text evidence="1">The sequence shown here is derived from an EMBL/GenBank/DDBJ whole genome shotgun (WGS) entry which is preliminary data.</text>
</comment>
<evidence type="ECO:0000313" key="1">
    <source>
        <dbReference type="EMBL" id="CAH4038091.1"/>
    </source>
</evidence>
<evidence type="ECO:0000313" key="2">
    <source>
        <dbReference type="Proteomes" id="UP001152562"/>
    </source>
</evidence>
<sequence length="95" mass="10977">MEFSKQIIEKNKGCLERFACVSSQQKHDMQYLKTMKRIMRNELLSSMLNTTALVEASNRGLRGYDCLGYEPCALMKEDFITIMDNIAAYQKPNKT</sequence>
<protein>
    <submittedName>
        <fullName evidence="1">Uncharacterized protein</fullName>
    </submittedName>
</protein>
<dbReference type="AlphaFoldDB" id="A0A9P0XKW3"/>